<accession>A0A6A4GIQ2</accession>
<evidence type="ECO:0000259" key="2">
    <source>
        <dbReference type="Pfam" id="PF18803"/>
    </source>
</evidence>
<dbReference type="AlphaFoldDB" id="A0A6A4GIQ2"/>
<dbReference type="OrthoDB" id="2682806at2759"/>
<proteinExistence type="predicted"/>
<dbReference type="PANTHER" id="PTHR33096">
    <property type="entry name" value="CXC2 DOMAIN-CONTAINING PROTEIN"/>
    <property type="match status" value="1"/>
</dbReference>
<sequence length="999" mass="114055">DLPLLEWKVFADEYLSEMIRNEGRGDGDIEACYRCNEGVPLYRCMDCFAEDLVCDKCCRELHMDRPLDNVEKWNGAFFEKIRLRELGIFVQLGHRALESCPHPRFVDGFTVIHTNGIHNVVLAYCDCPGRRAAGEWRQQLLRRRWFPATHVDPRTAATYQVLNMFHILTLQGKVTTYDFYAGLEKLSNNAGLGDTKDRYKSFARMMREWRHLKMAKRSGRGNDSERTLSETKTGEMGISCIACPRPGVNLPEDWQNAPKNDRYLYWLFLAIDACFRLKRRLVSSEKRDPDLDVGGSYFTEDEPFRNFLLTVTDQREMSTCTGLAALDHANTKYSRGYATTGVGVGVCARHEFIQKNGAVDLQKGERYANMDYAYASLLRHHDPALSKVTSYDIACQWSKNVISRLNALPSLVRTDLAEQITRFVVPKLHIGGHEIFCQLEYSLNWLWGAGRTDGEGIERPWAHMGPIATSTRDMGPGARHGTMNDHFGHWNWVKLTRLGTLLRKRMKSAIEEHRVQKEELKAFTEGRGEVTATWLKAITDWEEDKERPAGERLGCMNPYEMPKGGMSESETRLKLTELEAKRAEEGAFSLHVVGPSAFMTQLLELQELQRQLKQDVAARSFETSAQKTILVQRRTKIMRLLGRLRAIQQIYMPAAIRLLSNRESDNSTAEHAEEVPIIFPFDLPLSQRCEPGCHSDLASIEEEMRNAQLRSSLLNLRTHLHMKTRLLTYRTSNVKAQGMVVKSQSVLKRNQRQIDLDTAKYQDAWQAMKKLRGKDNVTWRKLKGRDVRRMDAGEDKAVGVERKRLGKKKAEALREEAKKGAANDGNKLKRARQAVGEGRRHVSWIWMEGGTGEVVDQKVLEDIVQVEWCKSYARTARWGEEIRLLSAEMDRCLTTLAFNTKEWEGRTDYTGPLAAGKDAAHTEGVRAYALSQADTYRRIAEGFRAVWRVLHEEKGSFEGAEDDEGEKVASEDKEDEMDGASEDEEEEEAEVDGWDDMAD</sequence>
<dbReference type="Proteomes" id="UP000799118">
    <property type="component" value="Unassembled WGS sequence"/>
</dbReference>
<protein>
    <recommendedName>
        <fullName evidence="2">CxC2-like cysteine cluster KDZ transposase-associated domain-containing protein</fullName>
    </recommendedName>
</protein>
<feature type="non-terminal residue" evidence="3">
    <location>
        <position position="999"/>
    </location>
</feature>
<name>A0A6A4GIQ2_9AGAR</name>
<evidence type="ECO:0000313" key="3">
    <source>
        <dbReference type="EMBL" id="KAE9385174.1"/>
    </source>
</evidence>
<dbReference type="Pfam" id="PF18803">
    <property type="entry name" value="CxC2"/>
    <property type="match status" value="1"/>
</dbReference>
<reference evidence="3" key="1">
    <citation type="journal article" date="2019" name="Environ. Microbiol.">
        <title>Fungal ecological strategies reflected in gene transcription - a case study of two litter decomposers.</title>
        <authorList>
            <person name="Barbi F."/>
            <person name="Kohler A."/>
            <person name="Barry K."/>
            <person name="Baskaran P."/>
            <person name="Daum C."/>
            <person name="Fauchery L."/>
            <person name="Ihrmark K."/>
            <person name="Kuo A."/>
            <person name="LaButti K."/>
            <person name="Lipzen A."/>
            <person name="Morin E."/>
            <person name="Grigoriev I.V."/>
            <person name="Henrissat B."/>
            <person name="Lindahl B."/>
            <person name="Martin F."/>
        </authorList>
    </citation>
    <scope>NUCLEOTIDE SEQUENCE</scope>
    <source>
        <strain evidence="3">JB14</strain>
    </source>
</reference>
<dbReference type="CDD" id="cd19757">
    <property type="entry name" value="Bbox1"/>
    <property type="match status" value="1"/>
</dbReference>
<dbReference type="Pfam" id="PF18758">
    <property type="entry name" value="KDZ"/>
    <property type="match status" value="1"/>
</dbReference>
<feature type="compositionally biased region" description="Acidic residues" evidence="1">
    <location>
        <begin position="972"/>
        <end position="999"/>
    </location>
</feature>
<evidence type="ECO:0000256" key="1">
    <source>
        <dbReference type="SAM" id="MobiDB-lite"/>
    </source>
</evidence>
<feature type="domain" description="CxC2-like cysteine cluster KDZ transposase-associated" evidence="2">
    <location>
        <begin position="83"/>
        <end position="191"/>
    </location>
</feature>
<feature type="region of interest" description="Disordered" evidence="1">
    <location>
        <begin position="954"/>
        <end position="999"/>
    </location>
</feature>
<gene>
    <name evidence="3" type="ORF">BT96DRAFT_777526</name>
</gene>
<dbReference type="EMBL" id="ML770019">
    <property type="protein sequence ID" value="KAE9385174.1"/>
    <property type="molecule type" value="Genomic_DNA"/>
</dbReference>
<dbReference type="InterPro" id="IPR040521">
    <property type="entry name" value="KDZ"/>
</dbReference>
<keyword evidence="4" id="KW-1185">Reference proteome</keyword>
<dbReference type="InterPro" id="IPR041457">
    <property type="entry name" value="CxC2_KDZ-assoc"/>
</dbReference>
<organism evidence="3 4">
    <name type="scientific">Gymnopus androsaceus JB14</name>
    <dbReference type="NCBI Taxonomy" id="1447944"/>
    <lineage>
        <taxon>Eukaryota</taxon>
        <taxon>Fungi</taxon>
        <taxon>Dikarya</taxon>
        <taxon>Basidiomycota</taxon>
        <taxon>Agaricomycotina</taxon>
        <taxon>Agaricomycetes</taxon>
        <taxon>Agaricomycetidae</taxon>
        <taxon>Agaricales</taxon>
        <taxon>Marasmiineae</taxon>
        <taxon>Omphalotaceae</taxon>
        <taxon>Gymnopus</taxon>
    </lineage>
</organism>
<dbReference type="PANTHER" id="PTHR33096:SF1">
    <property type="entry name" value="CXC1-LIKE CYSTEINE CLUSTER ASSOCIATED WITH KDZ TRANSPOSASES DOMAIN-CONTAINING PROTEIN"/>
    <property type="match status" value="1"/>
</dbReference>
<evidence type="ECO:0000313" key="4">
    <source>
        <dbReference type="Proteomes" id="UP000799118"/>
    </source>
</evidence>
<feature type="non-terminal residue" evidence="3">
    <location>
        <position position="1"/>
    </location>
</feature>